<keyword evidence="2" id="KW-0521">NADP</keyword>
<dbReference type="SUPFAM" id="SSF51735">
    <property type="entry name" value="NAD(P)-binding Rossmann-fold domains"/>
    <property type="match status" value="1"/>
</dbReference>
<name>A0A7D9HL57_PARCT</name>
<protein>
    <recommendedName>
        <fullName evidence="3">NmrA-like family domain-containing protein 1</fullName>
    </recommendedName>
</protein>
<dbReference type="PANTHER" id="PTHR42748">
    <property type="entry name" value="NITROGEN METABOLITE REPRESSION PROTEIN NMRA FAMILY MEMBER"/>
    <property type="match status" value="1"/>
</dbReference>
<evidence type="ECO:0000313" key="6">
    <source>
        <dbReference type="Proteomes" id="UP001152795"/>
    </source>
</evidence>
<feature type="domain" description="NmrA-like" evidence="4">
    <location>
        <begin position="3"/>
        <end position="242"/>
    </location>
</feature>
<dbReference type="Proteomes" id="UP001152795">
    <property type="component" value="Unassembled WGS sequence"/>
</dbReference>
<evidence type="ECO:0000259" key="4">
    <source>
        <dbReference type="Pfam" id="PF05368"/>
    </source>
</evidence>
<reference evidence="5" key="1">
    <citation type="submission" date="2020-04" db="EMBL/GenBank/DDBJ databases">
        <authorList>
            <person name="Alioto T."/>
            <person name="Alioto T."/>
            <person name="Gomez Garrido J."/>
        </authorList>
    </citation>
    <scope>NUCLEOTIDE SEQUENCE</scope>
    <source>
        <strain evidence="5">A484AB</strain>
    </source>
</reference>
<dbReference type="Pfam" id="PF05368">
    <property type="entry name" value="NmrA"/>
    <property type="match status" value="1"/>
</dbReference>
<keyword evidence="6" id="KW-1185">Reference proteome</keyword>
<dbReference type="InterPro" id="IPR008030">
    <property type="entry name" value="NmrA-like"/>
</dbReference>
<evidence type="ECO:0000313" key="5">
    <source>
        <dbReference type="EMBL" id="CAB3983316.1"/>
    </source>
</evidence>
<dbReference type="Gene3D" id="3.90.25.10">
    <property type="entry name" value="UDP-galactose 4-epimerase, domain 1"/>
    <property type="match status" value="1"/>
</dbReference>
<organism evidence="5 6">
    <name type="scientific">Paramuricea clavata</name>
    <name type="common">Red gorgonian</name>
    <name type="synonym">Violescent sea-whip</name>
    <dbReference type="NCBI Taxonomy" id="317549"/>
    <lineage>
        <taxon>Eukaryota</taxon>
        <taxon>Metazoa</taxon>
        <taxon>Cnidaria</taxon>
        <taxon>Anthozoa</taxon>
        <taxon>Octocorallia</taxon>
        <taxon>Malacalcyonacea</taxon>
        <taxon>Plexauridae</taxon>
        <taxon>Paramuricea</taxon>
    </lineage>
</organism>
<dbReference type="EMBL" id="CACRXK020000600">
    <property type="protein sequence ID" value="CAB3983316.1"/>
    <property type="molecule type" value="Genomic_DNA"/>
</dbReference>
<evidence type="ECO:0000256" key="3">
    <source>
        <dbReference type="ARBA" id="ARBA00040296"/>
    </source>
</evidence>
<comment type="caution">
    <text evidence="5">The sequence shown here is derived from an EMBL/GenBank/DDBJ whole genome shotgun (WGS) entry which is preliminary data.</text>
</comment>
<proteinExistence type="inferred from homology"/>
<evidence type="ECO:0000256" key="1">
    <source>
        <dbReference type="ARBA" id="ARBA00006328"/>
    </source>
</evidence>
<dbReference type="InterPro" id="IPR036291">
    <property type="entry name" value="NAD(P)-bd_dom_sf"/>
</dbReference>
<dbReference type="AlphaFoldDB" id="A0A7D9HL57"/>
<accession>A0A7D9HL57</accession>
<dbReference type="PANTHER" id="PTHR42748:SF18">
    <property type="entry name" value="NMRA-LIKE DOMAIN-CONTAINING PROTEIN"/>
    <property type="match status" value="1"/>
</dbReference>
<feature type="non-terminal residue" evidence="5">
    <location>
        <position position="1"/>
    </location>
</feature>
<evidence type="ECO:0000256" key="2">
    <source>
        <dbReference type="ARBA" id="ARBA00022857"/>
    </source>
</evidence>
<dbReference type="OrthoDB" id="300709at2759"/>
<gene>
    <name evidence="5" type="ORF">PACLA_8A055378</name>
</gene>
<comment type="similarity">
    <text evidence="1">Belongs to the NmrA-type oxidoreductase family.</text>
</comment>
<dbReference type="Gene3D" id="3.40.50.720">
    <property type="entry name" value="NAD(P)-binding Rossmann-like Domain"/>
    <property type="match status" value="1"/>
</dbReference>
<dbReference type="InterPro" id="IPR051164">
    <property type="entry name" value="NmrA-like_oxidored"/>
</dbReference>
<sequence length="291" mass="32538">CRSRVFVIGASGNVGKATINALARNYGEKLDIRAGVRNPVKVAEFTSLQGVTVVRAEMGKRDELIEIFKDVDVLFIVVAGSADRVELTRVTAEAAKEAGVKHILCLGAPVSTYDTIFGKQLHDIECIITDLCLHYTILRLPWFMENYFVCEESIKKSSVVYDAIDPIKRFPAICMNDVGLAAAIVMFSPEKHAGKKYLLVSNRHSYKDSVKAFSEALGKDVKYTQQSYEEAKVAWLQKGFPEWDVDGLIEYCKEVNAGRYEGENDHDFTYITGKQPTSVATWVQQNVSMFK</sequence>